<dbReference type="RefSeq" id="WP_377058642.1">
    <property type="nucleotide sequence ID" value="NZ_JBHLUU010000113.1"/>
</dbReference>
<evidence type="ECO:0000259" key="2">
    <source>
        <dbReference type="Pfam" id="PF20047"/>
    </source>
</evidence>
<feature type="transmembrane region" description="Helical" evidence="1">
    <location>
        <begin position="142"/>
        <end position="163"/>
    </location>
</feature>
<evidence type="ECO:0000313" key="4">
    <source>
        <dbReference type="Proteomes" id="UP001589738"/>
    </source>
</evidence>
<feature type="transmembrane region" description="Helical" evidence="1">
    <location>
        <begin position="233"/>
        <end position="251"/>
    </location>
</feature>
<accession>A0ABV6KV19</accession>
<feature type="domain" description="DUF6449" evidence="2">
    <location>
        <begin position="426"/>
        <end position="535"/>
    </location>
</feature>
<dbReference type="Proteomes" id="UP001589738">
    <property type="component" value="Unassembled WGS sequence"/>
</dbReference>
<feature type="transmembrane region" description="Helical" evidence="1">
    <location>
        <begin position="175"/>
        <end position="195"/>
    </location>
</feature>
<dbReference type="EMBL" id="JBHLUU010000113">
    <property type="protein sequence ID" value="MFC0476852.1"/>
    <property type="molecule type" value="Genomic_DNA"/>
</dbReference>
<keyword evidence="1" id="KW-0812">Transmembrane</keyword>
<dbReference type="Pfam" id="PF20047">
    <property type="entry name" value="DUF6449"/>
    <property type="match status" value="1"/>
</dbReference>
<protein>
    <submittedName>
        <fullName evidence="3">DUF6449 domain-containing protein</fullName>
    </submittedName>
</protein>
<feature type="transmembrane region" description="Helical" evidence="1">
    <location>
        <begin position="102"/>
        <end position="126"/>
    </location>
</feature>
<keyword evidence="1" id="KW-1133">Transmembrane helix</keyword>
<dbReference type="InterPro" id="IPR045611">
    <property type="entry name" value="DUF6449"/>
</dbReference>
<evidence type="ECO:0000313" key="3">
    <source>
        <dbReference type="EMBL" id="MFC0476852.1"/>
    </source>
</evidence>
<name>A0ABV6KV19_9BACI</name>
<gene>
    <name evidence="3" type="ORF">ACFFHF_16740</name>
</gene>
<feature type="transmembrane region" description="Helical" evidence="1">
    <location>
        <begin position="300"/>
        <end position="318"/>
    </location>
</feature>
<feature type="transmembrane region" description="Helical" evidence="1">
    <location>
        <begin position="330"/>
        <end position="347"/>
    </location>
</feature>
<comment type="caution">
    <text evidence="3">The sequence shown here is derived from an EMBL/GenBank/DDBJ whole genome shotgun (WGS) entry which is preliminary data.</text>
</comment>
<feature type="transmembrane region" description="Helical" evidence="1">
    <location>
        <begin position="21"/>
        <end position="42"/>
    </location>
</feature>
<reference evidence="3 4" key="1">
    <citation type="submission" date="2024-09" db="EMBL/GenBank/DDBJ databases">
        <authorList>
            <person name="Sun Q."/>
            <person name="Mori K."/>
        </authorList>
    </citation>
    <scope>NUCLEOTIDE SEQUENCE [LARGE SCALE GENOMIC DNA]</scope>
    <source>
        <strain evidence="3 4">CGMCC 1.9126</strain>
    </source>
</reference>
<keyword evidence="1" id="KW-0472">Membrane</keyword>
<evidence type="ECO:0000256" key="1">
    <source>
        <dbReference type="SAM" id="Phobius"/>
    </source>
</evidence>
<feature type="transmembrane region" description="Helical" evidence="1">
    <location>
        <begin position="62"/>
        <end position="81"/>
    </location>
</feature>
<feature type="transmembrane region" description="Helical" evidence="1">
    <location>
        <begin position="271"/>
        <end position="288"/>
    </location>
</feature>
<sequence length="662" mass="76738">MPSRTSLLNTEISKLILRSSGWVSIIYFLVLLFAIPFEILMSTTNERLMFEPANVFQYNLELQYILLISVPVLLPLFLFHFMQSKQSSDLIHSLPVNRQKLFHQYTLSGWFMVNIPVVIIAVIVFVQRSVLDLQSILVIDSIFYWLGMTILFNTIIYISTVFIGMVTGISIVQGILSYVFLLLPVGLFILGAFNLKFFMFGFPDSYHLNGKILYLSPLTMLEGIQKISNELPLWIYAGISVLLYFLSLVLYKKRKPESVSQAVIFPILKPILKLGMTVCCALLAAAYFGDYRVVSEGWLFFGYLFGSFFGYVLAEILLHKTWRVFGHLKGYLYYGGILIVIIAIFQFDLTNYENRIPEIEDIQRVHLSDGPYLYLNPEQSGYSKDTFYLNENTNIQLVHDLHKQILFNKESKRALGEPYETAFFVYELKNGKKLVREYEINKEDYLAYYKPIHESKEYKEVTYPVFNLTMDEINMITIESMGYKNDRAVISEKADIKEFLSIIKEDILASTYEEMYSSKSFQSHISFSLNNSKEYYGYADLPALDTYQRLENWLGEKELLDNAFISEEDIDYAVVLEKEDLEINPDGYSNHEVFTNMNNHPNAKTFKTKGQIKELMDITEDAYLPDSKKTYVVAYKFKNQQDPYLGTFDKSNTPAFVTEQFK</sequence>
<organism evidence="3 4">
    <name type="scientific">Robertmurraya beringensis</name>
    <dbReference type="NCBI Taxonomy" id="641660"/>
    <lineage>
        <taxon>Bacteria</taxon>
        <taxon>Bacillati</taxon>
        <taxon>Bacillota</taxon>
        <taxon>Bacilli</taxon>
        <taxon>Bacillales</taxon>
        <taxon>Bacillaceae</taxon>
        <taxon>Robertmurraya</taxon>
    </lineage>
</organism>
<proteinExistence type="predicted"/>
<keyword evidence="4" id="KW-1185">Reference proteome</keyword>